<evidence type="ECO:0000256" key="8">
    <source>
        <dbReference type="HAMAP-Rule" id="MF_00917"/>
    </source>
</evidence>
<comment type="subunit">
    <text evidence="8">Homodimer.</text>
</comment>
<feature type="binding site" evidence="8">
    <location>
        <position position="45"/>
    </location>
    <ligand>
        <name>[4Fe-4S] cluster</name>
        <dbReference type="ChEBI" id="CHEBI:49883"/>
        <note>4Fe-4S-S-AdoMet</note>
    </ligand>
</feature>
<keyword evidence="3 8" id="KW-0479">Metal-binding</keyword>
<proteinExistence type="inferred from homology"/>
<dbReference type="PIRSF" id="PIRSF000370">
    <property type="entry name" value="QueE"/>
    <property type="match status" value="1"/>
</dbReference>
<evidence type="ECO:0000313" key="10">
    <source>
        <dbReference type="Proteomes" id="UP000606172"/>
    </source>
</evidence>
<comment type="caution">
    <text evidence="8">Lacks conserved residue(s) required for the propagation of feature annotation.</text>
</comment>
<protein>
    <recommendedName>
        <fullName evidence="8">7-carboxy-7-deazaguanine synthase</fullName>
        <shortName evidence="8">CDG synthase</shortName>
        <ecNumber evidence="8">4.3.99.3</ecNumber>
    </recommendedName>
    <alternativeName>
        <fullName evidence="8">Queuosine biosynthesis protein QueE</fullName>
    </alternativeName>
</protein>
<feature type="binding site" evidence="8">
    <location>
        <position position="95"/>
    </location>
    <ligand>
        <name>substrate</name>
    </ligand>
</feature>
<dbReference type="EMBL" id="BOOW01000049">
    <property type="protein sequence ID" value="GII96721.1"/>
    <property type="molecule type" value="Genomic_DNA"/>
</dbReference>
<dbReference type="GO" id="GO:0051539">
    <property type="term" value="F:4 iron, 4 sulfur cluster binding"/>
    <property type="evidence" value="ECO:0007669"/>
    <property type="project" value="UniProtKB-UniRule"/>
</dbReference>
<comment type="pathway">
    <text evidence="8">Purine metabolism; 7-cyano-7-deazaguanine biosynthesis.</text>
</comment>
<reference evidence="9" key="1">
    <citation type="submission" date="2021-01" db="EMBL/GenBank/DDBJ databases">
        <title>Whole genome shotgun sequence of Sinosporangium siamense NBRC 109515.</title>
        <authorList>
            <person name="Komaki H."/>
            <person name="Tamura T."/>
        </authorList>
    </citation>
    <scope>NUCLEOTIDE SEQUENCE</scope>
    <source>
        <strain evidence="9">NBRC 109515</strain>
    </source>
</reference>
<dbReference type="SUPFAM" id="SSF102114">
    <property type="entry name" value="Radical SAM enzymes"/>
    <property type="match status" value="1"/>
</dbReference>
<dbReference type="Gene3D" id="3.20.20.70">
    <property type="entry name" value="Aldolase class I"/>
    <property type="match status" value="1"/>
</dbReference>
<dbReference type="GO" id="GO:0016840">
    <property type="term" value="F:carbon-nitrogen lyase activity"/>
    <property type="evidence" value="ECO:0007669"/>
    <property type="project" value="UniProtKB-UniRule"/>
</dbReference>
<dbReference type="GO" id="GO:0000287">
    <property type="term" value="F:magnesium ion binding"/>
    <property type="evidence" value="ECO:0007669"/>
    <property type="project" value="UniProtKB-UniRule"/>
</dbReference>
<comment type="similarity">
    <text evidence="8">Belongs to the radical SAM superfamily. 7-carboxy-7-deazaguanine synthase family.</text>
</comment>
<dbReference type="InterPro" id="IPR024924">
    <property type="entry name" value="7-CO-7-deazaguanine_synth-like"/>
</dbReference>
<dbReference type="HAMAP" id="MF_00917">
    <property type="entry name" value="QueE"/>
    <property type="match status" value="1"/>
</dbReference>
<dbReference type="GO" id="GO:0008616">
    <property type="term" value="P:tRNA queuosine(34) biosynthetic process"/>
    <property type="evidence" value="ECO:0007669"/>
    <property type="project" value="UniProtKB-UniRule"/>
</dbReference>
<evidence type="ECO:0000256" key="5">
    <source>
        <dbReference type="ARBA" id="ARBA00023004"/>
    </source>
</evidence>
<dbReference type="InterPro" id="IPR058240">
    <property type="entry name" value="rSAM_sf"/>
</dbReference>
<dbReference type="PANTHER" id="PTHR42836:SF1">
    <property type="entry name" value="7-CARBOXY-7-DEAZAGUANINE SYNTHASE"/>
    <property type="match status" value="1"/>
</dbReference>
<evidence type="ECO:0000256" key="6">
    <source>
        <dbReference type="ARBA" id="ARBA00023014"/>
    </source>
</evidence>
<sequence>MNMQTRAVIPPREGNLIVAELFGPTLQGEGPSLGTHAAFLRLSRCNLTCSERMPCDSPYTWDTTRFDLRRESSRRSITGVGDELLLLDTALVVITGGEPLIQQKQLVPLVRRLVDANRRVEFETNGTFTPLPELLIEGVRFNVSPKLSNAGMSESLRIVPEALTALVGSGRAVFKFVASERSDLDEIEDLVQRYGLSPVYVMPEGRTPDAVITRARELADDVIARGWSMTQRLHVLLWSDERGR</sequence>
<feature type="binding site" evidence="8">
    <location>
        <position position="41"/>
    </location>
    <ligand>
        <name>substrate</name>
    </ligand>
</feature>
<dbReference type="PANTHER" id="PTHR42836">
    <property type="entry name" value="7-CARBOXY-7-DEAZAGUANINE SYNTHASE"/>
    <property type="match status" value="1"/>
</dbReference>
<name>A0A919VAQ4_9ACTN</name>
<keyword evidence="1 8" id="KW-0004">4Fe-4S</keyword>
<dbReference type="SFLD" id="SFLDS00029">
    <property type="entry name" value="Radical_SAM"/>
    <property type="match status" value="1"/>
</dbReference>
<feature type="binding site" evidence="8">
    <location>
        <position position="55"/>
    </location>
    <ligand>
        <name>[4Fe-4S] cluster</name>
        <dbReference type="ChEBI" id="CHEBI:49883"/>
        <note>4Fe-4S-S-AdoMet</note>
    </ligand>
</feature>
<keyword evidence="10" id="KW-1185">Reference proteome</keyword>
<evidence type="ECO:0000256" key="1">
    <source>
        <dbReference type="ARBA" id="ARBA00022485"/>
    </source>
</evidence>
<feature type="binding site" evidence="8">
    <location>
        <position position="97"/>
    </location>
    <ligand>
        <name>S-adenosyl-L-methionine</name>
        <dbReference type="ChEBI" id="CHEBI:59789"/>
    </ligand>
</feature>
<dbReference type="GO" id="GO:1904047">
    <property type="term" value="F:S-adenosyl-L-methionine binding"/>
    <property type="evidence" value="ECO:0007669"/>
    <property type="project" value="UniProtKB-UniRule"/>
</dbReference>
<comment type="cofactor">
    <cofactor evidence="8">
        <name>Mg(2+)</name>
        <dbReference type="ChEBI" id="CHEBI:18420"/>
    </cofactor>
</comment>
<accession>A0A919VAQ4</accession>
<comment type="caution">
    <text evidence="9">The sequence shown here is derived from an EMBL/GenBank/DDBJ whole genome shotgun (WGS) entry which is preliminary data.</text>
</comment>
<keyword evidence="4 8" id="KW-0460">Magnesium</keyword>
<comment type="cofactor">
    <cofactor evidence="8">
        <name>S-adenosyl-L-methionine</name>
        <dbReference type="ChEBI" id="CHEBI:59789"/>
    </cofactor>
    <text evidence="8">Binds 1 S-adenosyl-L-methionine per subunit.</text>
</comment>
<comment type="cofactor">
    <cofactor evidence="8">
        <name>[4Fe-4S] cluster</name>
        <dbReference type="ChEBI" id="CHEBI:49883"/>
    </cofactor>
    <text evidence="8">Binds 1 [4Fe-4S] cluster. The cluster is coordinated with 3 cysteines and an exchangeable S-adenosyl-L-methionine.</text>
</comment>
<comment type="catalytic activity">
    <reaction evidence="8">
        <text>6-carboxy-5,6,7,8-tetrahydropterin + H(+) = 7-carboxy-7-carbaguanine + NH4(+)</text>
        <dbReference type="Rhea" id="RHEA:27974"/>
        <dbReference type="ChEBI" id="CHEBI:15378"/>
        <dbReference type="ChEBI" id="CHEBI:28938"/>
        <dbReference type="ChEBI" id="CHEBI:61032"/>
        <dbReference type="ChEBI" id="CHEBI:61036"/>
        <dbReference type="EC" id="4.3.99.3"/>
    </reaction>
</comment>
<feature type="binding site" evidence="8">
    <location>
        <position position="49"/>
    </location>
    <ligand>
        <name>[4Fe-4S] cluster</name>
        <dbReference type="ChEBI" id="CHEBI:49883"/>
        <note>4Fe-4S-S-AdoMet</note>
    </ligand>
</feature>
<evidence type="ECO:0000256" key="3">
    <source>
        <dbReference type="ARBA" id="ARBA00022723"/>
    </source>
</evidence>
<keyword evidence="5 8" id="KW-0408">Iron</keyword>
<evidence type="ECO:0000256" key="2">
    <source>
        <dbReference type="ARBA" id="ARBA00022691"/>
    </source>
</evidence>
<dbReference type="AlphaFoldDB" id="A0A919VAQ4"/>
<comment type="function">
    <text evidence="8">Catalyzes the complex heterocyclic radical-mediated conversion of 6-carboxy-5,6,7,8-tetrahydropterin (CPH4) to 7-carboxy-7-deazaguanine (CDG), a step common to the biosynthetic pathways of all 7-deazapurine-containing compounds.</text>
</comment>
<feature type="binding site" evidence="8">
    <location>
        <begin position="144"/>
        <end position="146"/>
    </location>
    <ligand>
        <name>S-adenosyl-L-methionine</name>
        <dbReference type="ChEBI" id="CHEBI:59789"/>
    </ligand>
</feature>
<dbReference type="CDD" id="cd01335">
    <property type="entry name" value="Radical_SAM"/>
    <property type="match status" value="1"/>
</dbReference>
<keyword evidence="7 8" id="KW-0456">Lyase</keyword>
<feature type="binding site" evidence="8">
    <location>
        <begin position="26"/>
        <end position="28"/>
    </location>
    <ligand>
        <name>substrate</name>
    </ligand>
</feature>
<feature type="binding site" evidence="8">
    <location>
        <position position="57"/>
    </location>
    <ligand>
        <name>Mg(2+)</name>
        <dbReference type="ChEBI" id="CHEBI:18420"/>
    </ligand>
</feature>
<dbReference type="Proteomes" id="UP000606172">
    <property type="component" value="Unassembled WGS sequence"/>
</dbReference>
<keyword evidence="2 8" id="KW-0949">S-adenosyl-L-methionine</keyword>
<dbReference type="EC" id="4.3.99.3" evidence="8"/>
<dbReference type="InterPro" id="IPR007197">
    <property type="entry name" value="rSAM"/>
</dbReference>
<evidence type="ECO:0000256" key="4">
    <source>
        <dbReference type="ARBA" id="ARBA00022842"/>
    </source>
</evidence>
<evidence type="ECO:0000256" key="7">
    <source>
        <dbReference type="ARBA" id="ARBA00023239"/>
    </source>
</evidence>
<evidence type="ECO:0000313" key="9">
    <source>
        <dbReference type="EMBL" id="GII96721.1"/>
    </source>
</evidence>
<dbReference type="RefSeq" id="WP_239130241.1">
    <property type="nucleotide sequence ID" value="NZ_BOOW01000049.1"/>
</dbReference>
<dbReference type="InterPro" id="IPR013785">
    <property type="entry name" value="Aldolase_TIM"/>
</dbReference>
<organism evidence="9 10">
    <name type="scientific">Sinosporangium siamense</name>
    <dbReference type="NCBI Taxonomy" id="1367973"/>
    <lineage>
        <taxon>Bacteria</taxon>
        <taxon>Bacillati</taxon>
        <taxon>Actinomycetota</taxon>
        <taxon>Actinomycetes</taxon>
        <taxon>Streptosporangiales</taxon>
        <taxon>Streptosporangiaceae</taxon>
        <taxon>Sinosporangium</taxon>
    </lineage>
</organism>
<keyword evidence="6 8" id="KW-0411">Iron-sulfur</keyword>
<keyword evidence="8" id="KW-0671">Queuosine biosynthesis</keyword>
<gene>
    <name evidence="8" type="primary">queE</name>
    <name evidence="9" type="ORF">Ssi02_69520</name>
</gene>